<reference evidence="1" key="2">
    <citation type="journal article" date="2021" name="PeerJ">
        <title>Extensive microbial diversity within the chicken gut microbiome revealed by metagenomics and culture.</title>
        <authorList>
            <person name="Gilroy R."/>
            <person name="Ravi A."/>
            <person name="Getino M."/>
            <person name="Pursley I."/>
            <person name="Horton D.L."/>
            <person name="Alikhan N.F."/>
            <person name="Baker D."/>
            <person name="Gharbi K."/>
            <person name="Hall N."/>
            <person name="Watson M."/>
            <person name="Adriaenssens E.M."/>
            <person name="Foster-Nyarko E."/>
            <person name="Jarju S."/>
            <person name="Secka A."/>
            <person name="Antonio M."/>
            <person name="Oren A."/>
            <person name="Chaudhuri R.R."/>
            <person name="La Ragione R."/>
            <person name="Hildebrand F."/>
            <person name="Pallen M.J."/>
        </authorList>
    </citation>
    <scope>NUCLEOTIDE SEQUENCE</scope>
    <source>
        <strain evidence="1">6086</strain>
    </source>
</reference>
<comment type="caution">
    <text evidence="1">The sequence shown here is derived from an EMBL/GenBank/DDBJ whole genome shotgun (WGS) entry which is preliminary data.</text>
</comment>
<sequence length="806" mass="90785">MEELLRGAQAAEIIPFDYSAPCLYVPVRHHSPACAYHLRLAVERYRPDCILVEGPENANPLLPVLADPESRPPLALYYAFRDKEGVLSEEKESYKCYYPFLACSPEYIALREAAERGIPCRFIDLPYGEILLATEEGRGLRSRAERHAYNDDSFISRSRFVSLLCEKTGLRSFEEFWEKYFEIRGLSLSTEDFVVQLHTYCLSVRRETPTEQLVREGCLAREAHMARRIAEARETYGRVLVVTGGFHTWGLLHPEPWEFSRSLPQKDQSVYPIRYSMEAADALRGYESGMPCPGYYDAVWRVIQSKEPELPYEKANLDVLVSVGRAMRREGFSLAASDEICAVEMARGLAQLRGKEQPGLYELQDAVLSCFVKGEATRDAMPLRALRRFLTGDQLGKLCRQELVPPLVQDFDALCRKFRIRLEGAASHQVVWNLFSSPRHREASRFFHQTVFLDCGFAQRVKGPDLLHGKDRNLIRETWEYKWSGQVAAALVDHSVSGSTMEEACRTELRQRMAAASSAGEGAALLVQRFLMGIGEESDGGNSSAPHASGFSPAEKMETLLASDGDFFSLAKACSHLHTLWEMQELYRQREGDWLPRLLDVCFWKLAQLLPSVASVKEDRLDDCIRICALLYRLSAGEPFAGRRPLLLEALRLLTEAPDINPGLHGAALGLLYGAQPEWKEEILRVSAGYLRGTRDKMLCSAVFLRGLFSTSRDLVLLGGDFITMLDDLFACLEQEDFSSLLPELRLAFRYFTPNETQRIAKQAAALHGKQPAALLTGSMVTAAQYARGEQIDEWAAARLGREEEA</sequence>
<proteinExistence type="predicted"/>
<dbReference type="EMBL" id="DVJM01000181">
    <property type="protein sequence ID" value="HIS79412.1"/>
    <property type="molecule type" value="Genomic_DNA"/>
</dbReference>
<dbReference type="Pfam" id="PF18934">
    <property type="entry name" value="DUF5682"/>
    <property type="match status" value="1"/>
</dbReference>
<evidence type="ECO:0000313" key="2">
    <source>
        <dbReference type="Proteomes" id="UP000824141"/>
    </source>
</evidence>
<dbReference type="InterPro" id="IPR043737">
    <property type="entry name" value="DUF5682"/>
</dbReference>
<name>A0A9D1FTC4_9FIRM</name>
<evidence type="ECO:0000313" key="1">
    <source>
        <dbReference type="EMBL" id="HIS79412.1"/>
    </source>
</evidence>
<accession>A0A9D1FTC4</accession>
<dbReference type="Proteomes" id="UP000824141">
    <property type="component" value="Unassembled WGS sequence"/>
</dbReference>
<gene>
    <name evidence="1" type="ORF">IAD03_08585</name>
</gene>
<dbReference type="AlphaFoldDB" id="A0A9D1FTC4"/>
<reference evidence="1" key="1">
    <citation type="submission" date="2020-10" db="EMBL/GenBank/DDBJ databases">
        <authorList>
            <person name="Gilroy R."/>
        </authorList>
    </citation>
    <scope>NUCLEOTIDE SEQUENCE</scope>
    <source>
        <strain evidence="1">6086</strain>
    </source>
</reference>
<evidence type="ECO:0008006" key="3">
    <source>
        <dbReference type="Google" id="ProtNLM"/>
    </source>
</evidence>
<protein>
    <recommendedName>
        <fullName evidence="3">4-aminobutyrate aminotransferase</fullName>
    </recommendedName>
</protein>
<organism evidence="1 2">
    <name type="scientific">Candidatus Caccousia stercoris</name>
    <dbReference type="NCBI Taxonomy" id="2840723"/>
    <lineage>
        <taxon>Bacteria</taxon>
        <taxon>Bacillati</taxon>
        <taxon>Bacillota</taxon>
        <taxon>Clostridia</taxon>
        <taxon>Eubacteriales</taxon>
        <taxon>Oscillospiraceae</taxon>
        <taxon>Oscillospiraceae incertae sedis</taxon>
        <taxon>Candidatus Caccousia</taxon>
    </lineage>
</organism>